<proteinExistence type="predicted"/>
<evidence type="ECO:0000259" key="2">
    <source>
        <dbReference type="PROSITE" id="PS51192"/>
    </source>
</evidence>
<name>A0ABM0M576_SACKO</name>
<feature type="domain" description="Helicase ATP-binding" evidence="2">
    <location>
        <begin position="190"/>
        <end position="357"/>
    </location>
</feature>
<evidence type="ECO:0000313" key="4">
    <source>
        <dbReference type="Proteomes" id="UP000694865"/>
    </source>
</evidence>
<dbReference type="InterPro" id="IPR050496">
    <property type="entry name" value="SNF2_RAD54_helicase_repair"/>
</dbReference>
<dbReference type="InterPro" id="IPR038718">
    <property type="entry name" value="SNF2-like_sf"/>
</dbReference>
<gene>
    <name evidence="5" type="primary">RAD54B</name>
</gene>
<dbReference type="Pfam" id="PF00176">
    <property type="entry name" value="SNF2-rel_dom"/>
    <property type="match status" value="1"/>
</dbReference>
<evidence type="ECO:0000259" key="3">
    <source>
        <dbReference type="PROSITE" id="PS51194"/>
    </source>
</evidence>
<dbReference type="Gene3D" id="3.40.50.10810">
    <property type="entry name" value="Tandem AAA-ATPase domain"/>
    <property type="match status" value="1"/>
</dbReference>
<dbReference type="SUPFAM" id="SSF52540">
    <property type="entry name" value="P-loop containing nucleoside triphosphate hydrolases"/>
    <property type="match status" value="2"/>
</dbReference>
<reference evidence="5" key="1">
    <citation type="submission" date="2025-08" db="UniProtKB">
        <authorList>
            <consortium name="RefSeq"/>
        </authorList>
    </citation>
    <scope>IDENTIFICATION</scope>
    <source>
        <tissue evidence="5">Testes</tissue>
    </source>
</reference>
<dbReference type="Gene3D" id="1.20.120.850">
    <property type="entry name" value="SWI2/SNF2 ATPases, N-terminal domain"/>
    <property type="match status" value="2"/>
</dbReference>
<evidence type="ECO:0000256" key="1">
    <source>
        <dbReference type="ARBA" id="ARBA00022801"/>
    </source>
</evidence>
<evidence type="ECO:0000313" key="5">
    <source>
        <dbReference type="RefSeq" id="XP_006815167.1"/>
    </source>
</evidence>
<dbReference type="PANTHER" id="PTHR45629">
    <property type="entry name" value="SNF2/RAD54 FAMILY MEMBER"/>
    <property type="match status" value="1"/>
</dbReference>
<dbReference type="PROSITE" id="PS51192">
    <property type="entry name" value="HELICASE_ATP_BIND_1"/>
    <property type="match status" value="1"/>
</dbReference>
<dbReference type="GeneID" id="100378514"/>
<dbReference type="InterPro" id="IPR001650">
    <property type="entry name" value="Helicase_C-like"/>
</dbReference>
<sequence>MQSKYYNVMWGKRSNKKHKKWEGDAILITKERSVKLLDMEGKEIGRSAGYKLSDLEDLKEGQTLNVGGKEIEVMNSISEEDWSTGQCFSTSGQQNESIVDANKPHFSKPFRNPQQGADSIQKPKPVTVTPKFDPMSPGALVMPRPSPTHQWQYNQHNLPIIDVVVDPHLSTHLRPHQRAGVLFMYECIMGMKPSMGQGAILADAMGLGKTLQSITLIWTLLKQGPYGGKPVVKRVLIVTPSSLVKNWSQEFRKWLGKERIMVYSAGSDKPAKDFGQSTIYPVMIISYELLMKSIKVIQNVQFDIMICDEGHRLKNSNIKTTSMISNLDVKRRIVLTGTPIQNDLQEFFSIVEFCNPGALGTSSGFKRVYEDPIVKGHQPNASQDELLLGETRANELARLTASFTLRRTQEVNTNYLPPKVESVVFCRPSKLQLKVYNQLISSSIIRSVLTSSYNGMTHLLCLSALKKLCNHPVFVYRHAKLQDETCVDGEENVQEILYRDVCSSFPERYRDESNAVDYTDSGKLIVLAAMLKSFHNDTPQQRVVVVSNYTQTLDLLQQLCDKEGYTYGRLDGSTPTATRQDIVNRFTSKYSDQFVFLLSCKAGGVGLNLIGAARLILYDIDWNPANDLQGSIEEKIYQRQISKQGLSGAVVDYRKDNNTKFSQADLKDLFSLHENTDCVTHDLLDCQCSHQTESEPSNSSHSKNASMAELARWQHHCPPFDDSLHDSHLLEVARHEGAVSFVFQTQTNHSTQSTVPRNV</sequence>
<dbReference type="Pfam" id="PF00271">
    <property type="entry name" value="Helicase_C"/>
    <property type="match status" value="1"/>
</dbReference>
<dbReference type="PROSITE" id="PS51194">
    <property type="entry name" value="HELICASE_CTER"/>
    <property type="match status" value="1"/>
</dbReference>
<dbReference type="InterPro" id="IPR027417">
    <property type="entry name" value="P-loop_NTPase"/>
</dbReference>
<dbReference type="RefSeq" id="XP_006815167.1">
    <property type="nucleotide sequence ID" value="XM_006815104.1"/>
</dbReference>
<dbReference type="CDD" id="cd18793">
    <property type="entry name" value="SF2_C_SNF"/>
    <property type="match status" value="1"/>
</dbReference>
<dbReference type="Proteomes" id="UP000694865">
    <property type="component" value="Unplaced"/>
</dbReference>
<protein>
    <submittedName>
        <fullName evidence="5">DNA repair and recombination protein RAD54B</fullName>
    </submittedName>
</protein>
<accession>A0ABM0M576</accession>
<dbReference type="Gene3D" id="3.40.50.300">
    <property type="entry name" value="P-loop containing nucleotide triphosphate hydrolases"/>
    <property type="match status" value="2"/>
</dbReference>
<dbReference type="SMART" id="SM00490">
    <property type="entry name" value="HELICc"/>
    <property type="match status" value="1"/>
</dbReference>
<keyword evidence="4" id="KW-1185">Reference proteome</keyword>
<dbReference type="InterPro" id="IPR049730">
    <property type="entry name" value="SNF2/RAD54-like_C"/>
</dbReference>
<keyword evidence="1" id="KW-0378">Hydrolase</keyword>
<dbReference type="PANTHER" id="PTHR45629:SF7">
    <property type="entry name" value="DNA EXCISION REPAIR PROTEIN ERCC-6-RELATED"/>
    <property type="match status" value="1"/>
</dbReference>
<feature type="domain" description="Helicase C-terminal" evidence="3">
    <location>
        <begin position="530"/>
        <end position="684"/>
    </location>
</feature>
<organism evidence="4 5">
    <name type="scientific">Saccoglossus kowalevskii</name>
    <name type="common">Acorn worm</name>
    <dbReference type="NCBI Taxonomy" id="10224"/>
    <lineage>
        <taxon>Eukaryota</taxon>
        <taxon>Metazoa</taxon>
        <taxon>Hemichordata</taxon>
        <taxon>Enteropneusta</taxon>
        <taxon>Harrimaniidae</taxon>
        <taxon>Saccoglossus</taxon>
    </lineage>
</organism>
<dbReference type="InterPro" id="IPR000330">
    <property type="entry name" value="SNF2_N"/>
</dbReference>
<dbReference type="InterPro" id="IPR014001">
    <property type="entry name" value="Helicase_ATP-bd"/>
</dbReference>
<dbReference type="SMART" id="SM00487">
    <property type="entry name" value="DEXDc"/>
    <property type="match status" value="1"/>
</dbReference>